<feature type="region of interest" description="Disordered" evidence="1">
    <location>
        <begin position="1"/>
        <end position="59"/>
    </location>
</feature>
<accession>A0A319DFK2</accession>
<evidence type="ECO:0000313" key="3">
    <source>
        <dbReference type="Proteomes" id="UP000247810"/>
    </source>
</evidence>
<dbReference type="AlphaFoldDB" id="A0A319DFK2"/>
<evidence type="ECO:0000313" key="2">
    <source>
        <dbReference type="EMBL" id="PYH96089.1"/>
    </source>
</evidence>
<evidence type="ECO:0000256" key="1">
    <source>
        <dbReference type="SAM" id="MobiDB-lite"/>
    </source>
</evidence>
<dbReference type="EMBL" id="KZ825843">
    <property type="protein sequence ID" value="PYH96089.1"/>
    <property type="molecule type" value="Genomic_DNA"/>
</dbReference>
<keyword evidence="3" id="KW-1185">Reference proteome</keyword>
<protein>
    <submittedName>
        <fullName evidence="2">Uncharacterized protein</fullName>
    </submittedName>
</protein>
<reference evidence="2 3" key="1">
    <citation type="submission" date="2018-02" db="EMBL/GenBank/DDBJ databases">
        <title>The genomes of Aspergillus section Nigri reveals drivers in fungal speciation.</title>
        <authorList>
            <consortium name="DOE Joint Genome Institute"/>
            <person name="Vesth T.C."/>
            <person name="Nybo J."/>
            <person name="Theobald S."/>
            <person name="Brandl J."/>
            <person name="Frisvad J.C."/>
            <person name="Nielsen K.F."/>
            <person name="Lyhne E.K."/>
            <person name="Kogle M.E."/>
            <person name="Kuo A."/>
            <person name="Riley R."/>
            <person name="Clum A."/>
            <person name="Nolan M."/>
            <person name="Lipzen A."/>
            <person name="Salamov A."/>
            <person name="Henrissat B."/>
            <person name="Wiebenga A."/>
            <person name="De vries R.P."/>
            <person name="Grigoriev I.V."/>
            <person name="Mortensen U.H."/>
            <person name="Andersen M.R."/>
            <person name="Baker S.E."/>
        </authorList>
    </citation>
    <scope>NUCLEOTIDE SEQUENCE [LARGE SCALE GENOMIC DNA]</scope>
    <source>
        <strain evidence="2 3">CBS 707.79</strain>
    </source>
</reference>
<dbReference type="VEuPathDB" id="FungiDB:BO71DRAFT_397475"/>
<feature type="compositionally biased region" description="Polar residues" evidence="1">
    <location>
        <begin position="27"/>
        <end position="41"/>
    </location>
</feature>
<organism evidence="2 3">
    <name type="scientific">Aspergillus ellipticus CBS 707.79</name>
    <dbReference type="NCBI Taxonomy" id="1448320"/>
    <lineage>
        <taxon>Eukaryota</taxon>
        <taxon>Fungi</taxon>
        <taxon>Dikarya</taxon>
        <taxon>Ascomycota</taxon>
        <taxon>Pezizomycotina</taxon>
        <taxon>Eurotiomycetes</taxon>
        <taxon>Eurotiomycetidae</taxon>
        <taxon>Eurotiales</taxon>
        <taxon>Aspergillaceae</taxon>
        <taxon>Aspergillus</taxon>
        <taxon>Aspergillus subgen. Circumdati</taxon>
    </lineage>
</organism>
<dbReference type="Proteomes" id="UP000247810">
    <property type="component" value="Unassembled WGS sequence"/>
</dbReference>
<name>A0A319DFK2_9EURO</name>
<sequence>MSVNRSPTPDSEPPTDRKHRHPELRNHSTPVRMSDMSATNRRNQHRTLPDYSASTSVGT</sequence>
<proteinExistence type="predicted"/>
<gene>
    <name evidence="2" type="ORF">BO71DRAFT_397475</name>
</gene>
<feature type="non-terminal residue" evidence="2">
    <location>
        <position position="59"/>
    </location>
</feature>